<dbReference type="EMBL" id="UINC01001447">
    <property type="protein sequence ID" value="SUZ80922.1"/>
    <property type="molecule type" value="Genomic_DNA"/>
</dbReference>
<dbReference type="AlphaFoldDB" id="A0A381QNL0"/>
<proteinExistence type="predicted"/>
<gene>
    <name evidence="1" type="ORF">METZ01_LOCUS33776</name>
</gene>
<organism evidence="1">
    <name type="scientific">marine metagenome</name>
    <dbReference type="NCBI Taxonomy" id="408172"/>
    <lineage>
        <taxon>unclassified sequences</taxon>
        <taxon>metagenomes</taxon>
        <taxon>ecological metagenomes</taxon>
    </lineage>
</organism>
<evidence type="ECO:0000313" key="1">
    <source>
        <dbReference type="EMBL" id="SUZ80922.1"/>
    </source>
</evidence>
<protein>
    <submittedName>
        <fullName evidence="1">Uncharacterized protein</fullName>
    </submittedName>
</protein>
<accession>A0A381QNL0</accession>
<reference evidence="1" key="1">
    <citation type="submission" date="2018-05" db="EMBL/GenBank/DDBJ databases">
        <authorList>
            <person name="Lanie J.A."/>
            <person name="Ng W.-L."/>
            <person name="Kazmierczak K.M."/>
            <person name="Andrzejewski T.M."/>
            <person name="Davidsen T.M."/>
            <person name="Wayne K.J."/>
            <person name="Tettelin H."/>
            <person name="Glass J.I."/>
            <person name="Rusch D."/>
            <person name="Podicherti R."/>
            <person name="Tsui H.-C.T."/>
            <person name="Winkler M.E."/>
        </authorList>
    </citation>
    <scope>NUCLEOTIDE SEQUENCE</scope>
</reference>
<sequence>MVIVLKEISCWQVAGQEGIEPPTCGFGDRRSAN</sequence>
<name>A0A381QNL0_9ZZZZ</name>